<protein>
    <submittedName>
        <fullName evidence="6">E3 ubiquitin-protein ligase RNF181-like protein</fullName>
    </submittedName>
</protein>
<dbReference type="SUPFAM" id="SSF57850">
    <property type="entry name" value="RING/U-box"/>
    <property type="match status" value="1"/>
</dbReference>
<evidence type="ECO:0000256" key="1">
    <source>
        <dbReference type="ARBA" id="ARBA00022723"/>
    </source>
</evidence>
<dbReference type="InterPro" id="IPR013083">
    <property type="entry name" value="Znf_RING/FYVE/PHD"/>
</dbReference>
<keyword evidence="7" id="KW-1185">Reference proteome</keyword>
<dbReference type="AlphaFoldDB" id="A0A3S3N2R5"/>
<dbReference type="GO" id="GO:0061630">
    <property type="term" value="F:ubiquitin protein ligase activity"/>
    <property type="evidence" value="ECO:0007669"/>
    <property type="project" value="TreeGrafter"/>
</dbReference>
<keyword evidence="1" id="KW-0479">Metal-binding</keyword>
<dbReference type="GO" id="GO:0016567">
    <property type="term" value="P:protein ubiquitination"/>
    <property type="evidence" value="ECO:0007669"/>
    <property type="project" value="TreeGrafter"/>
</dbReference>
<keyword evidence="2 4" id="KW-0863">Zinc-finger</keyword>
<dbReference type="SMART" id="SM00184">
    <property type="entry name" value="RING"/>
    <property type="match status" value="1"/>
</dbReference>
<evidence type="ECO:0000313" key="7">
    <source>
        <dbReference type="Proteomes" id="UP000283530"/>
    </source>
</evidence>
<proteinExistence type="predicted"/>
<evidence type="ECO:0000256" key="2">
    <source>
        <dbReference type="ARBA" id="ARBA00022771"/>
    </source>
</evidence>
<comment type="caution">
    <text evidence="6">The sequence shown here is derived from an EMBL/GenBank/DDBJ whole genome shotgun (WGS) entry which is preliminary data.</text>
</comment>
<evidence type="ECO:0000256" key="3">
    <source>
        <dbReference type="ARBA" id="ARBA00022833"/>
    </source>
</evidence>
<organism evidence="6 7">
    <name type="scientific">Cinnamomum micranthum f. kanehirae</name>
    <dbReference type="NCBI Taxonomy" id="337451"/>
    <lineage>
        <taxon>Eukaryota</taxon>
        <taxon>Viridiplantae</taxon>
        <taxon>Streptophyta</taxon>
        <taxon>Embryophyta</taxon>
        <taxon>Tracheophyta</taxon>
        <taxon>Spermatophyta</taxon>
        <taxon>Magnoliopsida</taxon>
        <taxon>Magnoliidae</taxon>
        <taxon>Laurales</taxon>
        <taxon>Lauraceae</taxon>
        <taxon>Cinnamomum</taxon>
    </lineage>
</organism>
<dbReference type="Pfam" id="PF13639">
    <property type="entry name" value="zf-RING_2"/>
    <property type="match status" value="1"/>
</dbReference>
<accession>A0A3S3N2R5</accession>
<gene>
    <name evidence="6" type="ORF">CKAN_00825000</name>
</gene>
<feature type="domain" description="RING-type" evidence="5">
    <location>
        <begin position="92"/>
        <end position="134"/>
    </location>
</feature>
<dbReference type="PANTHER" id="PTHR45969:SF55">
    <property type="entry name" value="OS07G0686300 PROTEIN"/>
    <property type="match status" value="1"/>
</dbReference>
<dbReference type="PANTHER" id="PTHR45969">
    <property type="entry name" value="RING ZINC FINGER PROTEIN-RELATED"/>
    <property type="match status" value="1"/>
</dbReference>
<dbReference type="InterPro" id="IPR001841">
    <property type="entry name" value="Znf_RING"/>
</dbReference>
<evidence type="ECO:0000259" key="5">
    <source>
        <dbReference type="PROSITE" id="PS50089"/>
    </source>
</evidence>
<name>A0A3S3N2R5_9MAGN</name>
<dbReference type="Proteomes" id="UP000283530">
    <property type="component" value="Unassembled WGS sequence"/>
</dbReference>
<dbReference type="CDD" id="cd16454">
    <property type="entry name" value="RING-H2_PA-TM-RING"/>
    <property type="match status" value="1"/>
</dbReference>
<dbReference type="GO" id="GO:0008270">
    <property type="term" value="F:zinc ion binding"/>
    <property type="evidence" value="ECO:0007669"/>
    <property type="project" value="UniProtKB-KW"/>
</dbReference>
<dbReference type="OrthoDB" id="9984778at2759"/>
<evidence type="ECO:0000256" key="4">
    <source>
        <dbReference type="PROSITE-ProRule" id="PRU00175"/>
    </source>
</evidence>
<dbReference type="PROSITE" id="PS50089">
    <property type="entry name" value="ZF_RING_2"/>
    <property type="match status" value="1"/>
</dbReference>
<keyword evidence="3" id="KW-0862">Zinc</keyword>
<reference evidence="6 7" key="1">
    <citation type="journal article" date="2019" name="Nat. Plants">
        <title>Stout camphor tree genome fills gaps in understanding of flowering plant genome evolution.</title>
        <authorList>
            <person name="Chaw S.M."/>
            <person name="Liu Y.C."/>
            <person name="Wu Y.W."/>
            <person name="Wang H.Y."/>
            <person name="Lin C.I."/>
            <person name="Wu C.S."/>
            <person name="Ke H.M."/>
            <person name="Chang L.Y."/>
            <person name="Hsu C.Y."/>
            <person name="Yang H.T."/>
            <person name="Sudianto E."/>
            <person name="Hsu M.H."/>
            <person name="Wu K.P."/>
            <person name="Wang L.N."/>
            <person name="Leebens-Mack J.H."/>
            <person name="Tsai I.J."/>
        </authorList>
    </citation>
    <scope>NUCLEOTIDE SEQUENCE [LARGE SCALE GENOMIC DNA]</scope>
    <source>
        <strain evidence="7">cv. Chaw 1501</strain>
        <tissue evidence="6">Young leaves</tissue>
    </source>
</reference>
<dbReference type="Gene3D" id="3.30.40.10">
    <property type="entry name" value="Zinc/RING finger domain, C3HC4 (zinc finger)"/>
    <property type="match status" value="1"/>
</dbReference>
<sequence length="178" mass="20015">MLSLPISPPGELLPRLLSSLAITILILIFISQSISSFFRFLAKTQFIWPLDLPFHPSNTASSHLFMPTYDPGEEPDVVQRKPVEDSEELVQCAVCLCNIEEGEEIRELRCEHLFHRGCLDAWLGYRHLTCPICRETLPGKLPDGIEGAELEEIMSQYSFLVGSNAHNSSIHDSSLSLY</sequence>
<evidence type="ECO:0000313" key="6">
    <source>
        <dbReference type="EMBL" id="RWR79660.1"/>
    </source>
</evidence>
<dbReference type="STRING" id="337451.A0A3S3N2R5"/>
<dbReference type="EMBL" id="QPKB01000003">
    <property type="protein sequence ID" value="RWR79660.1"/>
    <property type="molecule type" value="Genomic_DNA"/>
</dbReference>